<evidence type="ECO:0000313" key="9">
    <source>
        <dbReference type="Proteomes" id="UP000546162"/>
    </source>
</evidence>
<dbReference type="CDD" id="cd14014">
    <property type="entry name" value="STKc_PknB_like"/>
    <property type="match status" value="1"/>
</dbReference>
<evidence type="ECO:0000313" key="8">
    <source>
        <dbReference type="EMBL" id="MBB4744022.1"/>
    </source>
</evidence>
<dbReference type="Pfam" id="PF00069">
    <property type="entry name" value="Pkinase"/>
    <property type="match status" value="1"/>
</dbReference>
<dbReference type="Proteomes" id="UP000546162">
    <property type="component" value="Unassembled WGS sequence"/>
</dbReference>
<evidence type="ECO:0000256" key="3">
    <source>
        <dbReference type="ARBA" id="ARBA00022679"/>
    </source>
</evidence>
<evidence type="ECO:0000256" key="4">
    <source>
        <dbReference type="ARBA" id="ARBA00022741"/>
    </source>
</evidence>
<reference evidence="8 9" key="1">
    <citation type="submission" date="2020-08" db="EMBL/GenBank/DDBJ databases">
        <title>Sequencing the genomes of 1000 actinobacteria strains.</title>
        <authorList>
            <person name="Klenk H.-P."/>
        </authorList>
    </citation>
    <scope>NUCLEOTIDE SEQUENCE [LARGE SCALE GENOMIC DNA]</scope>
    <source>
        <strain evidence="8 9">DSM 45809</strain>
    </source>
</reference>
<dbReference type="InterPro" id="IPR008271">
    <property type="entry name" value="Ser/Thr_kinase_AS"/>
</dbReference>
<dbReference type="GO" id="GO:0004674">
    <property type="term" value="F:protein serine/threonine kinase activity"/>
    <property type="evidence" value="ECO:0007669"/>
    <property type="project" value="UniProtKB-KW"/>
</dbReference>
<dbReference type="EMBL" id="JACHNB010000001">
    <property type="protein sequence ID" value="MBB4744022.1"/>
    <property type="molecule type" value="Genomic_DNA"/>
</dbReference>
<dbReference type="EC" id="2.7.11.1" evidence="1"/>
<dbReference type="SMART" id="SM00220">
    <property type="entry name" value="S_TKc"/>
    <property type="match status" value="1"/>
</dbReference>
<evidence type="ECO:0000259" key="7">
    <source>
        <dbReference type="PROSITE" id="PS50011"/>
    </source>
</evidence>
<comment type="caution">
    <text evidence="8">The sequence shown here is derived from an EMBL/GenBank/DDBJ whole genome shotgun (WGS) entry which is preliminary data.</text>
</comment>
<dbReference type="AlphaFoldDB" id="A0A7W7H5I1"/>
<keyword evidence="2" id="KW-0723">Serine/threonine-protein kinase</keyword>
<keyword evidence="3" id="KW-0808">Transferase</keyword>
<dbReference type="PROSITE" id="PS00108">
    <property type="entry name" value="PROTEIN_KINASE_ST"/>
    <property type="match status" value="1"/>
</dbReference>
<dbReference type="PROSITE" id="PS50011">
    <property type="entry name" value="PROTEIN_KINASE_DOM"/>
    <property type="match status" value="1"/>
</dbReference>
<dbReference type="InterPro" id="IPR000719">
    <property type="entry name" value="Prot_kinase_dom"/>
</dbReference>
<keyword evidence="5" id="KW-0418">Kinase</keyword>
<accession>A0A7W7H5I1</accession>
<proteinExistence type="predicted"/>
<name>A0A7W7H5I1_9ACTN</name>
<sequence>MEPDNDNSAGERPQELVVADRYRLLALAGSGGMGRVWRAHDDLLDREVAVKEVLAPAALPYLDRTEILRNTVREARAAARLDHPNVIRIFDVVRAAGRSWIVMEYVPSRSLHDIVTRDGPLTHRHAARIAATLLDALDAAHRAGVLHLDVKPHNVLIAEDGRVVLTDFGLATIVAVPPGHDEPLLGSPHYIAPERLRDGVSSRQADLWSLGATLYAAVEGRPPFCRATTAESLAALLTHAPDLPQHPGPLHPVIAGLLTADPEQRLTAADARSALRDLTRRAVGVHAVPAPRRPADNAVRYRSAAAPVPAATAPPVEPASGSTPTRWRGLLLAGVATAVLAVGTTAAVRAYGDDRIAPPTPTAVASPIGACPATDATALTGSSRDDDAPISLPDGWLWHADPAGFALAVPRGWHRGTTDSGICFGDPGGLRSFTVQRGGPINGQPLRRWEDAEQQALPGYQKISMGLLLITGGGADWEYSWQPATGVRLHTYRMLLAAGEDRSYALTWTTRDADWSLDLPIQRTFVNGFRDSSRPAVTWTIPGPRG</sequence>
<organism evidence="8 9">
    <name type="scientific">Actinoplanes octamycinicus</name>
    <dbReference type="NCBI Taxonomy" id="135948"/>
    <lineage>
        <taxon>Bacteria</taxon>
        <taxon>Bacillati</taxon>
        <taxon>Actinomycetota</taxon>
        <taxon>Actinomycetes</taxon>
        <taxon>Micromonosporales</taxon>
        <taxon>Micromonosporaceae</taxon>
        <taxon>Actinoplanes</taxon>
    </lineage>
</organism>
<keyword evidence="4" id="KW-0547">Nucleotide-binding</keyword>
<dbReference type="SUPFAM" id="SSF56112">
    <property type="entry name" value="Protein kinase-like (PK-like)"/>
    <property type="match status" value="1"/>
</dbReference>
<dbReference type="Gene3D" id="1.10.510.10">
    <property type="entry name" value="Transferase(Phosphotransferase) domain 1"/>
    <property type="match status" value="1"/>
</dbReference>
<dbReference type="RefSeq" id="WP_185044241.1">
    <property type="nucleotide sequence ID" value="NZ_BAABFG010000005.1"/>
</dbReference>
<dbReference type="InterPro" id="IPR011009">
    <property type="entry name" value="Kinase-like_dom_sf"/>
</dbReference>
<dbReference type="Gene3D" id="3.30.200.20">
    <property type="entry name" value="Phosphorylase Kinase, domain 1"/>
    <property type="match status" value="1"/>
</dbReference>
<dbReference type="PANTHER" id="PTHR43289">
    <property type="entry name" value="MITOGEN-ACTIVATED PROTEIN KINASE KINASE KINASE 20-RELATED"/>
    <property type="match status" value="1"/>
</dbReference>
<feature type="domain" description="Protein kinase" evidence="7">
    <location>
        <begin position="22"/>
        <end position="279"/>
    </location>
</feature>
<evidence type="ECO:0000256" key="2">
    <source>
        <dbReference type="ARBA" id="ARBA00022527"/>
    </source>
</evidence>
<keyword evidence="9" id="KW-1185">Reference proteome</keyword>
<dbReference type="PANTHER" id="PTHR43289:SF6">
    <property type="entry name" value="SERINE_THREONINE-PROTEIN KINASE NEKL-3"/>
    <property type="match status" value="1"/>
</dbReference>
<protein>
    <recommendedName>
        <fullName evidence="1">non-specific serine/threonine protein kinase</fullName>
        <ecNumber evidence="1">2.7.11.1</ecNumber>
    </recommendedName>
</protein>
<dbReference type="GO" id="GO:0005524">
    <property type="term" value="F:ATP binding"/>
    <property type="evidence" value="ECO:0007669"/>
    <property type="project" value="UniProtKB-KW"/>
</dbReference>
<keyword evidence="6" id="KW-0067">ATP-binding</keyword>
<evidence type="ECO:0000256" key="5">
    <source>
        <dbReference type="ARBA" id="ARBA00022777"/>
    </source>
</evidence>
<evidence type="ECO:0000256" key="1">
    <source>
        <dbReference type="ARBA" id="ARBA00012513"/>
    </source>
</evidence>
<evidence type="ECO:0000256" key="6">
    <source>
        <dbReference type="ARBA" id="ARBA00022840"/>
    </source>
</evidence>
<gene>
    <name evidence="8" type="ORF">BJY16_007481</name>
</gene>